<name>A0A0J9EP66_AJEDA</name>
<proteinExistence type="predicted"/>
<protein>
    <submittedName>
        <fullName evidence="1">Uncharacterized protein</fullName>
    </submittedName>
</protein>
<sequence>MFNRGNYKEPMFCKVSQPSIGTHKRQGFGFLELASRCASDMNRMDKKMKHIPRGIVKTRSSLLLTCAFAMISQFLLSERRITKAGNFTIKSSSSAFARHCTLYRG</sequence>
<reference evidence="1" key="1">
    <citation type="submission" date="2010-03" db="EMBL/GenBank/DDBJ databases">
        <title>Annotation of Blastomyces dermatitidis strain ATCC 18188.</title>
        <authorList>
            <consortium name="The Broad Institute Genome Sequencing Platform"/>
            <consortium name="Broad Institute Genome Sequencing Center for Infectious Disease."/>
            <person name="Cuomo C."/>
            <person name="Klein B."/>
            <person name="Sullivan T."/>
            <person name="Heitman J."/>
            <person name="Young S."/>
            <person name="Zeng Q."/>
            <person name="Gargeya S."/>
            <person name="Alvarado L."/>
            <person name="Berlin A.M."/>
            <person name="Chapman S.B."/>
            <person name="Chen Z."/>
            <person name="Freedman E."/>
            <person name="Gellesch M."/>
            <person name="Goldberg J."/>
            <person name="Griggs A."/>
            <person name="Gujja S."/>
            <person name="Heilman E."/>
            <person name="Heiman D."/>
            <person name="Howarth C."/>
            <person name="Mehta T."/>
            <person name="Neiman D."/>
            <person name="Pearson M."/>
            <person name="Roberts A."/>
            <person name="Saif S."/>
            <person name="Shea T."/>
            <person name="Shenoy N."/>
            <person name="Sisk P."/>
            <person name="Stolte C."/>
            <person name="Sykes S."/>
            <person name="White J."/>
            <person name="Yandava C."/>
            <person name="Haas B."/>
            <person name="Nusbaum C."/>
            <person name="Birren B."/>
        </authorList>
    </citation>
    <scope>NUCLEOTIDE SEQUENCE</scope>
    <source>
        <strain evidence="1">ATCC 18188</strain>
    </source>
</reference>
<gene>
    <name evidence="1" type="ORF">BDDG_12543</name>
</gene>
<accession>A0A0J9EP66</accession>
<evidence type="ECO:0000313" key="1">
    <source>
        <dbReference type="EMBL" id="KMW68048.1"/>
    </source>
</evidence>
<dbReference type="Proteomes" id="UP000007802">
    <property type="component" value="Unassembled WGS sequence"/>
</dbReference>
<dbReference type="EMBL" id="GG749446">
    <property type="protein sequence ID" value="KMW68048.1"/>
    <property type="molecule type" value="Genomic_DNA"/>
</dbReference>
<dbReference type="AlphaFoldDB" id="A0A0J9EP66"/>
<organism evidence="1">
    <name type="scientific">Ajellomyces dermatitidis (strain ATCC 18188 / CBS 674.68)</name>
    <name type="common">Blastomyces dermatitidis</name>
    <dbReference type="NCBI Taxonomy" id="653446"/>
    <lineage>
        <taxon>Eukaryota</taxon>
        <taxon>Fungi</taxon>
        <taxon>Dikarya</taxon>
        <taxon>Ascomycota</taxon>
        <taxon>Pezizomycotina</taxon>
        <taxon>Eurotiomycetes</taxon>
        <taxon>Eurotiomycetidae</taxon>
        <taxon>Onygenales</taxon>
        <taxon>Ajellomycetaceae</taxon>
        <taxon>Blastomyces</taxon>
    </lineage>
</organism>